<keyword evidence="1" id="KW-0812">Transmembrane</keyword>
<name>A0A0G1KPE7_9BACT</name>
<protein>
    <recommendedName>
        <fullName evidence="4">Type 4 fimbrial biogenesis protein PilX N-terminal domain-containing protein</fullName>
    </recommendedName>
</protein>
<proteinExistence type="predicted"/>
<evidence type="ECO:0008006" key="4">
    <source>
        <dbReference type="Google" id="ProtNLM"/>
    </source>
</evidence>
<organism evidence="2 3">
    <name type="scientific">Candidatus Collierbacteria bacterium GW2011_GWA2_44_99</name>
    <dbReference type="NCBI Taxonomy" id="1618380"/>
    <lineage>
        <taxon>Bacteria</taxon>
        <taxon>Candidatus Collieribacteriota</taxon>
    </lineage>
</organism>
<dbReference type="Proteomes" id="UP000034797">
    <property type="component" value="Unassembled WGS sequence"/>
</dbReference>
<evidence type="ECO:0000313" key="3">
    <source>
        <dbReference type="Proteomes" id="UP000034797"/>
    </source>
</evidence>
<dbReference type="AlphaFoldDB" id="A0A0G1KPE7"/>
<comment type="caution">
    <text evidence="2">The sequence shown here is derived from an EMBL/GenBank/DDBJ whole genome shotgun (WGS) entry which is preliminary data.</text>
</comment>
<gene>
    <name evidence="2" type="ORF">UW84_C0033G0012</name>
</gene>
<accession>A0A0G1KPE7</accession>
<evidence type="ECO:0000313" key="2">
    <source>
        <dbReference type="EMBL" id="KKT85398.1"/>
    </source>
</evidence>
<keyword evidence="1" id="KW-1133">Transmembrane helix</keyword>
<keyword evidence="1" id="KW-0472">Membrane</keyword>
<reference evidence="2 3" key="1">
    <citation type="journal article" date="2015" name="Nature">
        <title>rRNA introns, odd ribosomes, and small enigmatic genomes across a large radiation of phyla.</title>
        <authorList>
            <person name="Brown C.T."/>
            <person name="Hug L.A."/>
            <person name="Thomas B.C."/>
            <person name="Sharon I."/>
            <person name="Castelle C.J."/>
            <person name="Singh A."/>
            <person name="Wilkins M.J."/>
            <person name="Williams K.H."/>
            <person name="Banfield J.F."/>
        </authorList>
    </citation>
    <scope>NUCLEOTIDE SEQUENCE [LARGE SCALE GENOMIC DNA]</scope>
</reference>
<dbReference type="EMBL" id="LCJW01000033">
    <property type="protein sequence ID" value="KKT85398.1"/>
    <property type="molecule type" value="Genomic_DNA"/>
</dbReference>
<evidence type="ECO:0000256" key="1">
    <source>
        <dbReference type="SAM" id="Phobius"/>
    </source>
</evidence>
<feature type="transmembrane region" description="Helical" evidence="1">
    <location>
        <begin position="17"/>
        <end position="36"/>
    </location>
</feature>
<sequence length="260" mass="27214">MNIKSIHSGQAHHGGQVALIMVLIMTVVSAVAVSLASRTTVETRVQQMNLENTEALLTAQAGLEASIAQNQALEGSLGTGKEYKVTLGEAGTTGVASEKINQGEAFELNLEGASAVTGIKIYWKSATIGGVPAIFVSDVRSSQSVDYAYDSTGSNGFTKVVSGGVFEGVNYSYVTPVPISISTTESKKIRIMVLESSAFIGIEPVGGQLAVQSTNFRSIADISSAAQGVVKYGIEYKESKADQLPSVFDYVLFSGGSIVQ</sequence>